<dbReference type="EMBL" id="JBBNAF010000005">
    <property type="protein sequence ID" value="KAK9142178.1"/>
    <property type="molecule type" value="Genomic_DNA"/>
</dbReference>
<dbReference type="Proteomes" id="UP001420932">
    <property type="component" value="Unassembled WGS sequence"/>
</dbReference>
<proteinExistence type="predicted"/>
<protein>
    <submittedName>
        <fullName evidence="1">Uncharacterized protein</fullName>
    </submittedName>
</protein>
<organism evidence="1 2">
    <name type="scientific">Stephania yunnanensis</name>
    <dbReference type="NCBI Taxonomy" id="152371"/>
    <lineage>
        <taxon>Eukaryota</taxon>
        <taxon>Viridiplantae</taxon>
        <taxon>Streptophyta</taxon>
        <taxon>Embryophyta</taxon>
        <taxon>Tracheophyta</taxon>
        <taxon>Spermatophyta</taxon>
        <taxon>Magnoliopsida</taxon>
        <taxon>Ranunculales</taxon>
        <taxon>Menispermaceae</taxon>
        <taxon>Menispermoideae</taxon>
        <taxon>Cissampelideae</taxon>
        <taxon>Stephania</taxon>
    </lineage>
</organism>
<dbReference type="AlphaFoldDB" id="A0AAP0PEH4"/>
<accession>A0AAP0PEH4</accession>
<keyword evidence="2" id="KW-1185">Reference proteome</keyword>
<evidence type="ECO:0000313" key="2">
    <source>
        <dbReference type="Proteomes" id="UP001420932"/>
    </source>
</evidence>
<reference evidence="1 2" key="1">
    <citation type="submission" date="2024-01" db="EMBL/GenBank/DDBJ databases">
        <title>Genome assemblies of Stephania.</title>
        <authorList>
            <person name="Yang L."/>
        </authorList>
    </citation>
    <scope>NUCLEOTIDE SEQUENCE [LARGE SCALE GENOMIC DNA]</scope>
    <source>
        <strain evidence="1">YNDBR</strain>
        <tissue evidence="1">Leaf</tissue>
    </source>
</reference>
<name>A0AAP0PEH4_9MAGN</name>
<evidence type="ECO:0000313" key="1">
    <source>
        <dbReference type="EMBL" id="KAK9142178.1"/>
    </source>
</evidence>
<gene>
    <name evidence="1" type="ORF">Syun_011578</name>
</gene>
<comment type="caution">
    <text evidence="1">The sequence shown here is derived from an EMBL/GenBank/DDBJ whole genome shotgun (WGS) entry which is preliminary data.</text>
</comment>
<sequence length="148" mass="17141">MLEFYDHEGGVNQGKRFVAALERYRDTKFCGKNESICRKGGMGRSSNWKGYLPNLVQKNKKQEIADDDYQYVFEDQIDFIKESLIGGVNDEEELTEEGFQENEGRLDVPNHFELLISVWLLPVPRDGIKLGHQVGYSIRLIARPKRLF</sequence>